<keyword evidence="3" id="KW-1185">Reference proteome</keyword>
<dbReference type="EMBL" id="FWXD01000027">
    <property type="protein sequence ID" value="SMC28942.1"/>
    <property type="molecule type" value="Genomic_DNA"/>
</dbReference>
<dbReference type="NCBIfam" id="TIGR02532">
    <property type="entry name" value="IV_pilin_GFxxxE"/>
    <property type="match status" value="1"/>
</dbReference>
<reference evidence="2 3" key="1">
    <citation type="submission" date="2017-04" db="EMBL/GenBank/DDBJ databases">
        <authorList>
            <person name="Afonso C.L."/>
            <person name="Miller P.J."/>
            <person name="Scott M.A."/>
            <person name="Spackman E."/>
            <person name="Goraichik I."/>
            <person name="Dimitrov K.M."/>
            <person name="Suarez D.L."/>
            <person name="Swayne D.E."/>
        </authorList>
    </citation>
    <scope>NUCLEOTIDE SEQUENCE [LARGE SCALE GENOMIC DNA]</scope>
    <source>
        <strain evidence="2 3">DSM 23236</strain>
    </source>
</reference>
<dbReference type="AlphaFoldDB" id="A0A1W1XYH2"/>
<sequence>MRTTLTLRQQGFTLIEVMVALVMTALVMTLLMGASFYVLQIREKLSTEVISGEQSTRQQLWYRQIIAGLQPLKAGVQEHFDADETGFRALTLHPLSASAVDAPTQVELRLQKLDDGVTVLNYTGQDGSKLELARWAEGTASFEYYNLAGKPLSNWTSLTQPDEHVPQAIALKVMSDNNTRQVSYWLASVSSDPWRDDKTPPSFLIGADKLGP</sequence>
<keyword evidence="1" id="KW-1133">Transmembrane helix</keyword>
<protein>
    <submittedName>
        <fullName evidence="2">Prepilin-type N-terminal cleavage/methylation domain-containing protein</fullName>
    </submittedName>
</protein>
<keyword evidence="1" id="KW-0472">Membrane</keyword>
<dbReference type="OrthoDB" id="9794345at2"/>
<name>A0A1W1XYH2_9NEIS</name>
<dbReference type="STRING" id="1121001.SAMN02745857_03494"/>
<dbReference type="InterPro" id="IPR012902">
    <property type="entry name" value="N_methyl_site"/>
</dbReference>
<evidence type="ECO:0000313" key="2">
    <source>
        <dbReference type="EMBL" id="SMC28942.1"/>
    </source>
</evidence>
<dbReference type="Pfam" id="PF07963">
    <property type="entry name" value="N_methyl"/>
    <property type="match status" value="1"/>
</dbReference>
<feature type="transmembrane region" description="Helical" evidence="1">
    <location>
        <begin position="12"/>
        <end position="39"/>
    </location>
</feature>
<dbReference type="PROSITE" id="PS00409">
    <property type="entry name" value="PROKAR_NTER_METHYL"/>
    <property type="match status" value="1"/>
</dbReference>
<keyword evidence="1" id="KW-0812">Transmembrane</keyword>
<accession>A0A1W1XYH2</accession>
<organism evidence="2 3">
    <name type="scientific">Andreprevotia lacus DSM 23236</name>
    <dbReference type="NCBI Taxonomy" id="1121001"/>
    <lineage>
        <taxon>Bacteria</taxon>
        <taxon>Pseudomonadati</taxon>
        <taxon>Pseudomonadota</taxon>
        <taxon>Betaproteobacteria</taxon>
        <taxon>Neisseriales</taxon>
        <taxon>Chitinibacteraceae</taxon>
        <taxon>Andreprevotia</taxon>
    </lineage>
</organism>
<evidence type="ECO:0000256" key="1">
    <source>
        <dbReference type="SAM" id="Phobius"/>
    </source>
</evidence>
<dbReference type="RefSeq" id="WP_084092442.1">
    <property type="nucleotide sequence ID" value="NZ_FWXD01000027.1"/>
</dbReference>
<dbReference type="Proteomes" id="UP000192761">
    <property type="component" value="Unassembled WGS sequence"/>
</dbReference>
<gene>
    <name evidence="2" type="ORF">SAMN02745857_03494</name>
</gene>
<evidence type="ECO:0000313" key="3">
    <source>
        <dbReference type="Proteomes" id="UP000192761"/>
    </source>
</evidence>
<proteinExistence type="predicted"/>